<dbReference type="FunCoup" id="A0A0C3FHQ5">
    <property type="interactions" value="60"/>
</dbReference>
<organism evidence="8 9">
    <name type="scientific">Piloderma croceum (strain F 1598)</name>
    <dbReference type="NCBI Taxonomy" id="765440"/>
    <lineage>
        <taxon>Eukaryota</taxon>
        <taxon>Fungi</taxon>
        <taxon>Dikarya</taxon>
        <taxon>Basidiomycota</taxon>
        <taxon>Agaricomycotina</taxon>
        <taxon>Agaricomycetes</taxon>
        <taxon>Agaricomycetidae</taxon>
        <taxon>Atheliales</taxon>
        <taxon>Atheliaceae</taxon>
        <taxon>Piloderma</taxon>
    </lineage>
</organism>
<dbReference type="GO" id="GO:0005741">
    <property type="term" value="C:mitochondrial outer membrane"/>
    <property type="evidence" value="ECO:0007669"/>
    <property type="project" value="TreeGrafter"/>
</dbReference>
<dbReference type="STRING" id="765440.A0A0C3FHQ5"/>
<gene>
    <name evidence="8" type="ORF">PILCRDRAFT_68833</name>
</gene>
<feature type="region of interest" description="Disordered" evidence="7">
    <location>
        <begin position="353"/>
        <end position="376"/>
    </location>
</feature>
<dbReference type="SUPFAM" id="SSF51735">
    <property type="entry name" value="NAD(P)-binding Rossmann-fold domains"/>
    <property type="match status" value="1"/>
</dbReference>
<keyword evidence="1" id="KW-0444">Lipid biosynthesis</keyword>
<keyword evidence="5" id="KW-0443">Lipid metabolism</keyword>
<dbReference type="OrthoDB" id="9989144at2759"/>
<name>A0A0C3FHQ5_PILCF</name>
<dbReference type="GO" id="GO:0005789">
    <property type="term" value="C:endoplasmic reticulum membrane"/>
    <property type="evidence" value="ECO:0007669"/>
    <property type="project" value="TreeGrafter"/>
</dbReference>
<dbReference type="GO" id="GO:0000253">
    <property type="term" value="F:3-beta-hydroxysteroid 3-dehydrogenase (NADP+) activity"/>
    <property type="evidence" value="ECO:0007669"/>
    <property type="project" value="TreeGrafter"/>
</dbReference>
<dbReference type="PANTHER" id="PTHR43647:SF1">
    <property type="entry name" value="3-KETO-STEROID REDUCTASE ERG27"/>
    <property type="match status" value="1"/>
</dbReference>
<reference evidence="8 9" key="1">
    <citation type="submission" date="2014-04" db="EMBL/GenBank/DDBJ databases">
        <authorList>
            <consortium name="DOE Joint Genome Institute"/>
            <person name="Kuo A."/>
            <person name="Tarkka M."/>
            <person name="Buscot F."/>
            <person name="Kohler A."/>
            <person name="Nagy L.G."/>
            <person name="Floudas D."/>
            <person name="Copeland A."/>
            <person name="Barry K.W."/>
            <person name="Cichocki N."/>
            <person name="Veneault-Fourrey C."/>
            <person name="LaButti K."/>
            <person name="Lindquist E.A."/>
            <person name="Lipzen A."/>
            <person name="Lundell T."/>
            <person name="Morin E."/>
            <person name="Murat C."/>
            <person name="Sun H."/>
            <person name="Tunlid A."/>
            <person name="Henrissat B."/>
            <person name="Grigoriev I.V."/>
            <person name="Hibbett D.S."/>
            <person name="Martin F."/>
            <person name="Nordberg H.P."/>
            <person name="Cantor M.N."/>
            <person name="Hua S.X."/>
        </authorList>
    </citation>
    <scope>NUCLEOTIDE SEQUENCE [LARGE SCALE GENOMIC DNA]</scope>
    <source>
        <strain evidence="8 9">F 1598</strain>
    </source>
</reference>
<evidence type="ECO:0000256" key="1">
    <source>
        <dbReference type="ARBA" id="ARBA00022516"/>
    </source>
</evidence>
<keyword evidence="9" id="KW-1185">Reference proteome</keyword>
<evidence type="ECO:0000256" key="2">
    <source>
        <dbReference type="ARBA" id="ARBA00022857"/>
    </source>
</evidence>
<dbReference type="AlphaFoldDB" id="A0A0C3FHQ5"/>
<keyword evidence="3" id="KW-0752">Steroid biosynthesis</keyword>
<dbReference type="HOGENOM" id="CLU_029944_1_0_1"/>
<proteinExistence type="inferred from homology"/>
<dbReference type="Gene3D" id="3.40.50.720">
    <property type="entry name" value="NAD(P)-binding Rossmann-like Domain"/>
    <property type="match status" value="1"/>
</dbReference>
<dbReference type="Proteomes" id="UP000054166">
    <property type="component" value="Unassembled WGS sequence"/>
</dbReference>
<evidence type="ECO:0000256" key="7">
    <source>
        <dbReference type="SAM" id="MobiDB-lite"/>
    </source>
</evidence>
<evidence type="ECO:0008006" key="10">
    <source>
        <dbReference type="Google" id="ProtNLM"/>
    </source>
</evidence>
<accession>A0A0C3FHQ5</accession>
<evidence type="ECO:0000313" key="8">
    <source>
        <dbReference type="EMBL" id="KIM83945.1"/>
    </source>
</evidence>
<dbReference type="EMBL" id="KN832989">
    <property type="protein sequence ID" value="KIM83945.1"/>
    <property type="molecule type" value="Genomic_DNA"/>
</dbReference>
<comment type="similarity">
    <text evidence="6">Belongs to the short-chain dehydrogenases/reductases (SDR) family. ERG27 subfamily.</text>
</comment>
<evidence type="ECO:0000256" key="6">
    <source>
        <dbReference type="ARBA" id="ARBA00023593"/>
    </source>
</evidence>
<evidence type="ECO:0000256" key="3">
    <source>
        <dbReference type="ARBA" id="ARBA00022955"/>
    </source>
</evidence>
<dbReference type="GO" id="GO:0006694">
    <property type="term" value="P:steroid biosynthetic process"/>
    <property type="evidence" value="ECO:0007669"/>
    <property type="project" value="UniProtKB-KW"/>
</dbReference>
<reference evidence="9" key="2">
    <citation type="submission" date="2015-01" db="EMBL/GenBank/DDBJ databases">
        <title>Evolutionary Origins and Diversification of the Mycorrhizal Mutualists.</title>
        <authorList>
            <consortium name="DOE Joint Genome Institute"/>
            <consortium name="Mycorrhizal Genomics Consortium"/>
            <person name="Kohler A."/>
            <person name="Kuo A."/>
            <person name="Nagy L.G."/>
            <person name="Floudas D."/>
            <person name="Copeland A."/>
            <person name="Barry K.W."/>
            <person name="Cichocki N."/>
            <person name="Veneault-Fourrey C."/>
            <person name="LaButti K."/>
            <person name="Lindquist E.A."/>
            <person name="Lipzen A."/>
            <person name="Lundell T."/>
            <person name="Morin E."/>
            <person name="Murat C."/>
            <person name="Riley R."/>
            <person name="Ohm R."/>
            <person name="Sun H."/>
            <person name="Tunlid A."/>
            <person name="Henrissat B."/>
            <person name="Grigoriev I.V."/>
            <person name="Hibbett D.S."/>
            <person name="Martin F."/>
        </authorList>
    </citation>
    <scope>NUCLEOTIDE SEQUENCE [LARGE SCALE GENOMIC DNA]</scope>
    <source>
        <strain evidence="9">F 1598</strain>
    </source>
</reference>
<dbReference type="InterPro" id="IPR036291">
    <property type="entry name" value="NAD(P)-bd_dom_sf"/>
</dbReference>
<protein>
    <recommendedName>
        <fullName evidence="10">3-keto sterol reductase</fullName>
    </recommendedName>
</protein>
<dbReference type="GO" id="GO:0005811">
    <property type="term" value="C:lipid droplet"/>
    <property type="evidence" value="ECO:0007669"/>
    <property type="project" value="TreeGrafter"/>
</dbReference>
<dbReference type="PANTHER" id="PTHR43647">
    <property type="entry name" value="DEHYDROGENASE"/>
    <property type="match status" value="1"/>
</dbReference>
<keyword evidence="4" id="KW-0560">Oxidoreductase</keyword>
<dbReference type="InterPro" id="IPR051593">
    <property type="entry name" value="Ergosterol_Biosynth_ERG27"/>
</dbReference>
<evidence type="ECO:0000313" key="9">
    <source>
        <dbReference type="Proteomes" id="UP000054166"/>
    </source>
</evidence>
<sequence>MSQANPIIVVTGANGGVGFGICERLLLQLSSREPSDALPQKALVSLWGSALNKAPPIFDTQGMTLIMACRSRSKAEIARTKLYETLDAHIKKQRKLPGYDGHADLFREGLKIEIHYLDLAVIQSVLRFGTELSQKYPYVSHLICNAGVVSMGGINLPKAIWQLCTDFIGAVTAPDYFFHTLGKLSADGLGWVWQCNVFGHYCLFRSLQPLLSASKPSLGARVLWTSSIEASPTACVPGDWQLIQTEYSYAAAKYQMELIATHLDGLATEEAPRGAAVNIRHVIVQPGVAYTNIDSLLVSWFTNAIKIMTFYIARMLGSPNHTIQVYKAAFAAVHLSLISLTFFPAFYPSPTKSTANGNGDASEPQPIRFKSETDRWGTERVGVGPILGWDEHEEDSKKLVEECEKLYQQFRGTERTES</sequence>
<evidence type="ECO:0000256" key="4">
    <source>
        <dbReference type="ARBA" id="ARBA00023002"/>
    </source>
</evidence>
<keyword evidence="2" id="KW-0521">NADP</keyword>
<dbReference type="InParanoid" id="A0A0C3FHQ5"/>
<evidence type="ECO:0000256" key="5">
    <source>
        <dbReference type="ARBA" id="ARBA00023098"/>
    </source>
</evidence>